<dbReference type="RefSeq" id="WP_046922029.1">
    <property type="nucleotide sequence ID" value="NZ_AYYL01000012.1"/>
</dbReference>
<organism evidence="1 2">
    <name type="scientific">Ligilactobacillus ruminis DSM 20403 = NBRC 102161</name>
    <dbReference type="NCBI Taxonomy" id="1423798"/>
    <lineage>
        <taxon>Bacteria</taxon>
        <taxon>Bacillati</taxon>
        <taxon>Bacillota</taxon>
        <taxon>Bacilli</taxon>
        <taxon>Lactobacillales</taxon>
        <taxon>Lactobacillaceae</taxon>
        <taxon>Ligilactobacillus</taxon>
    </lineage>
</organism>
<proteinExistence type="predicted"/>
<accession>A0A1I2RU86</accession>
<name>A0A1I2RU86_9LACO</name>
<dbReference type="AlphaFoldDB" id="A0A1I2RU86"/>
<protein>
    <submittedName>
        <fullName evidence="1">Uncharacterized protein</fullName>
    </submittedName>
</protein>
<evidence type="ECO:0000313" key="1">
    <source>
        <dbReference type="EMBL" id="SFG42197.1"/>
    </source>
</evidence>
<dbReference type="EMBL" id="FOPI01000019">
    <property type="protein sequence ID" value="SFG42197.1"/>
    <property type="molecule type" value="Genomic_DNA"/>
</dbReference>
<sequence length="155" mass="17432">MKKLTNKGFVGIGLVLLALVSAGLLLVRHENAALARQYKIVRCSAKAGTKISGRQIEIERYVEKVEPKKVYFKLIVNSQKAQSLENLQLVNTPDGTVDYFDSYKVNGKASEGLKLKPGRNVIEGKVNKEDFGKKGVKTVLWYKLGKMKYAEYFFE</sequence>
<reference evidence="2" key="1">
    <citation type="submission" date="2016-10" db="EMBL/GenBank/DDBJ databases">
        <authorList>
            <person name="Varghese N."/>
            <person name="Submissions S."/>
        </authorList>
    </citation>
    <scope>NUCLEOTIDE SEQUENCE [LARGE SCALE GENOMIC DNA]</scope>
    <source>
        <strain evidence="2">DSM 20403</strain>
    </source>
</reference>
<dbReference type="Proteomes" id="UP000182635">
    <property type="component" value="Unassembled WGS sequence"/>
</dbReference>
<evidence type="ECO:0000313" key="2">
    <source>
        <dbReference type="Proteomes" id="UP000182635"/>
    </source>
</evidence>
<gene>
    <name evidence="1" type="ORF">SAMN02910432_01298</name>
</gene>
<dbReference type="OrthoDB" id="9803707at2"/>